<dbReference type="STRING" id="318586.Pden_3362"/>
<dbReference type="EnsemblBacteria" id="ABL71435">
    <property type="protein sequence ID" value="ABL71435"/>
    <property type="gene ID" value="Pden_3362"/>
</dbReference>
<dbReference type="HOGENOM" id="CLU_1883763_0_0_5"/>
<accession>A1B7E1</accession>
<keyword evidence="3" id="KW-1185">Reference proteome</keyword>
<feature type="region of interest" description="Disordered" evidence="1">
    <location>
        <begin position="1"/>
        <end position="70"/>
    </location>
</feature>
<name>A1B7E1_PARDP</name>
<dbReference type="KEGG" id="pde:Pden_3362"/>
<gene>
    <name evidence="2" type="ordered locus">Pden_3362</name>
</gene>
<proteinExistence type="predicted"/>
<protein>
    <submittedName>
        <fullName evidence="2">Uncharacterized protein</fullName>
    </submittedName>
</protein>
<evidence type="ECO:0000256" key="1">
    <source>
        <dbReference type="SAM" id="MobiDB-lite"/>
    </source>
</evidence>
<dbReference type="EMBL" id="CP000490">
    <property type="protein sequence ID" value="ABL71435.1"/>
    <property type="molecule type" value="Genomic_DNA"/>
</dbReference>
<reference evidence="3" key="1">
    <citation type="submission" date="2006-12" db="EMBL/GenBank/DDBJ databases">
        <title>Complete sequence of chromosome 2 of Paracoccus denitrificans PD1222.</title>
        <authorList>
            <person name="Copeland A."/>
            <person name="Lucas S."/>
            <person name="Lapidus A."/>
            <person name="Barry K."/>
            <person name="Detter J.C."/>
            <person name="Glavina del Rio T."/>
            <person name="Hammon N."/>
            <person name="Israni S."/>
            <person name="Dalin E."/>
            <person name="Tice H."/>
            <person name="Pitluck S."/>
            <person name="Munk A.C."/>
            <person name="Brettin T."/>
            <person name="Bruce D."/>
            <person name="Han C."/>
            <person name="Tapia R."/>
            <person name="Gilna P."/>
            <person name="Schmutz J."/>
            <person name="Larimer F."/>
            <person name="Land M."/>
            <person name="Hauser L."/>
            <person name="Kyrpides N."/>
            <person name="Lykidis A."/>
            <person name="Spiro S."/>
            <person name="Richardson D.J."/>
            <person name="Moir J.W.B."/>
            <person name="Ferguson S.J."/>
            <person name="van Spanning R.J.M."/>
            <person name="Richardson P."/>
        </authorList>
    </citation>
    <scope>NUCLEOTIDE SEQUENCE [LARGE SCALE GENOMIC DNA]</scope>
    <source>
        <strain evidence="3">Pd 1222</strain>
    </source>
</reference>
<evidence type="ECO:0000313" key="2">
    <source>
        <dbReference type="EMBL" id="ABL71435.1"/>
    </source>
</evidence>
<dbReference type="Proteomes" id="UP000000361">
    <property type="component" value="Chromosome 2"/>
</dbReference>
<evidence type="ECO:0000313" key="3">
    <source>
        <dbReference type="Proteomes" id="UP000000361"/>
    </source>
</evidence>
<dbReference type="AlphaFoldDB" id="A1B7E1"/>
<sequence length="135" mass="14731">MGKAVRPEAAPAREGFPTGLTGRRSSGGATPADLPSPDPPAFTGEEETGAWEKGLESEAAPRRHRWASHDRRRVGGHGAFCFRAEGNGCRRRTGAATRVFRTLRQGAWKPSKRLKIIDKTPQSTCIKALFLLDYS</sequence>
<organism evidence="2 3">
    <name type="scientific">Paracoccus denitrificans (strain Pd 1222)</name>
    <dbReference type="NCBI Taxonomy" id="318586"/>
    <lineage>
        <taxon>Bacteria</taxon>
        <taxon>Pseudomonadati</taxon>
        <taxon>Pseudomonadota</taxon>
        <taxon>Alphaproteobacteria</taxon>
        <taxon>Rhodobacterales</taxon>
        <taxon>Paracoccaceae</taxon>
        <taxon>Paracoccus</taxon>
    </lineage>
</organism>